<evidence type="ECO:0000313" key="3">
    <source>
        <dbReference type="Proteomes" id="UP001553031"/>
    </source>
</evidence>
<evidence type="ECO:0000313" key="2">
    <source>
        <dbReference type="EMBL" id="MEV8156837.1"/>
    </source>
</evidence>
<protein>
    <submittedName>
        <fullName evidence="2">Uncharacterized protein</fullName>
    </submittedName>
</protein>
<reference evidence="2 3" key="1">
    <citation type="submission" date="2024-06" db="EMBL/GenBank/DDBJ databases">
        <title>The Natural Products Discovery Center: Release of the First 8490 Sequenced Strains for Exploring Actinobacteria Biosynthetic Diversity.</title>
        <authorList>
            <person name="Kalkreuter E."/>
            <person name="Kautsar S.A."/>
            <person name="Yang D."/>
            <person name="Bader C.D."/>
            <person name="Teijaro C.N."/>
            <person name="Fluegel L."/>
            <person name="Davis C.M."/>
            <person name="Simpson J.R."/>
            <person name="Lauterbach L."/>
            <person name="Steele A.D."/>
            <person name="Gui C."/>
            <person name="Meng S."/>
            <person name="Li G."/>
            <person name="Viehrig K."/>
            <person name="Ye F."/>
            <person name="Su P."/>
            <person name="Kiefer A.F."/>
            <person name="Nichols A."/>
            <person name="Cepeda A.J."/>
            <person name="Yan W."/>
            <person name="Fan B."/>
            <person name="Jiang Y."/>
            <person name="Adhikari A."/>
            <person name="Zheng C.-J."/>
            <person name="Schuster L."/>
            <person name="Cowan T.M."/>
            <person name="Smanski M.J."/>
            <person name="Chevrette M.G."/>
            <person name="De Carvalho L.P.S."/>
            <person name="Shen B."/>
        </authorList>
    </citation>
    <scope>NUCLEOTIDE SEQUENCE [LARGE SCALE GENOMIC DNA]</scope>
    <source>
        <strain evidence="2 3">NPDC079179</strain>
    </source>
</reference>
<organism evidence="2 3">
    <name type="scientific">Kocuria salsicia</name>
    <dbReference type="NCBI Taxonomy" id="664639"/>
    <lineage>
        <taxon>Bacteria</taxon>
        <taxon>Bacillati</taxon>
        <taxon>Actinomycetota</taxon>
        <taxon>Actinomycetes</taxon>
        <taxon>Micrococcales</taxon>
        <taxon>Micrococcaceae</taxon>
        <taxon>Kocuria</taxon>
    </lineage>
</organism>
<sequence>MVHDRDDEAETTSRSNVPVSFVDRAGPHLTDLSDEGYQIEASLDDTYVN</sequence>
<dbReference type="Proteomes" id="UP001553031">
    <property type="component" value="Unassembled WGS sequence"/>
</dbReference>
<comment type="caution">
    <text evidence="2">The sequence shown here is derived from an EMBL/GenBank/DDBJ whole genome shotgun (WGS) entry which is preliminary data.</text>
</comment>
<proteinExistence type="predicted"/>
<dbReference type="RefSeq" id="WP_363783525.1">
    <property type="nucleotide sequence ID" value="NZ_JBFBLL010000001.1"/>
</dbReference>
<name>A0ABV3K8W1_9MICC</name>
<gene>
    <name evidence="2" type="ORF">AB0O96_01305</name>
</gene>
<dbReference type="EMBL" id="JBFBLL010000001">
    <property type="protein sequence ID" value="MEV8156837.1"/>
    <property type="molecule type" value="Genomic_DNA"/>
</dbReference>
<keyword evidence="3" id="KW-1185">Reference proteome</keyword>
<accession>A0ABV3K8W1</accession>
<evidence type="ECO:0000256" key="1">
    <source>
        <dbReference type="SAM" id="MobiDB-lite"/>
    </source>
</evidence>
<feature type="region of interest" description="Disordered" evidence="1">
    <location>
        <begin position="1"/>
        <end position="36"/>
    </location>
</feature>